<comment type="caution">
    <text evidence="1">The sequence shown here is derived from an EMBL/GenBank/DDBJ whole genome shotgun (WGS) entry which is preliminary data.</text>
</comment>
<proteinExistence type="predicted"/>
<dbReference type="Gene3D" id="1.25.40.10">
    <property type="entry name" value="Tetratricopeptide repeat domain"/>
    <property type="match status" value="1"/>
</dbReference>
<accession>A0A9P8PB14</accession>
<keyword evidence="2" id="KW-1185">Reference proteome</keyword>
<dbReference type="InterPro" id="IPR011990">
    <property type="entry name" value="TPR-like_helical_dom_sf"/>
</dbReference>
<dbReference type="OrthoDB" id="629492at2759"/>
<dbReference type="GeneID" id="70234293"/>
<protein>
    <recommendedName>
        <fullName evidence="3">F-box domain-containing protein</fullName>
    </recommendedName>
</protein>
<gene>
    <name evidence="1" type="ORF">OGAPHI_002326</name>
</gene>
<sequence length="610" mass="69970">MDPIKKGLLLFEKGKYKEAELSFTNSIKFGYQELRCGKNEWRSKLGLLLDSRAACHEKLGDLRSALEDARQQIELEPYKCKSYLRAAKIHVLDGREYEALSVLESGIKRLKHGKSKYGDRLKINERLYEKMIAEASSLKEKQPTKRRKLKSTDPLKYLPFELVSTILSLVDQPTLLNCFLVNHQWYETVGNTLGILNSPRIKKHLSLKEFVKFLNFYRSRKRHRFKALDLSLRATEETSMVKQLLASGFRTEKLTLSLGKYDNYELSKSLKNITAGRHMFHDLKELSISMPVIENGGGLTELLQYLNSNIDKLNIVITDLNISKLVRLDTTNITFTQMSNFALVIRPQLSEKLNKRVTQNLLSNATFENVITLQLINCEVEPENLQNLLRRSRRLESLTIDSCGVTTLGEILRGLESTKSTLKSLHVKESSKSRPVTSISQLNLHSISRLRTLSLENTSLNFHQLMLVLCSTNKHLRHLRLKANYKVVFARSAFDRRLPDTATRAFQFREFLEAVPQLESLSLVQGTNLTDSALRNFSSELISTSQPIGLKILDLSMNEISGVGIIDLFQRPKSWLRLDQLIANGCDMHPDTSNFLLRREYCRYIQSIDR</sequence>
<dbReference type="Gene3D" id="3.80.10.10">
    <property type="entry name" value="Ribonuclease Inhibitor"/>
    <property type="match status" value="1"/>
</dbReference>
<dbReference type="Proteomes" id="UP000769157">
    <property type="component" value="Unassembled WGS sequence"/>
</dbReference>
<evidence type="ECO:0000313" key="1">
    <source>
        <dbReference type="EMBL" id="KAH3668572.1"/>
    </source>
</evidence>
<name>A0A9P8PB14_9ASCO</name>
<dbReference type="SUPFAM" id="SSF48452">
    <property type="entry name" value="TPR-like"/>
    <property type="match status" value="1"/>
</dbReference>
<dbReference type="EMBL" id="JAEUBE010000158">
    <property type="protein sequence ID" value="KAH3668572.1"/>
    <property type="molecule type" value="Genomic_DNA"/>
</dbReference>
<dbReference type="RefSeq" id="XP_046062986.1">
    <property type="nucleotide sequence ID" value="XM_046203184.1"/>
</dbReference>
<dbReference type="SUPFAM" id="SSF81383">
    <property type="entry name" value="F-box domain"/>
    <property type="match status" value="1"/>
</dbReference>
<organism evidence="1 2">
    <name type="scientific">Ogataea philodendri</name>
    <dbReference type="NCBI Taxonomy" id="1378263"/>
    <lineage>
        <taxon>Eukaryota</taxon>
        <taxon>Fungi</taxon>
        <taxon>Dikarya</taxon>
        <taxon>Ascomycota</taxon>
        <taxon>Saccharomycotina</taxon>
        <taxon>Pichiomycetes</taxon>
        <taxon>Pichiales</taxon>
        <taxon>Pichiaceae</taxon>
        <taxon>Ogataea</taxon>
    </lineage>
</organism>
<dbReference type="InterPro" id="IPR036047">
    <property type="entry name" value="F-box-like_dom_sf"/>
</dbReference>
<reference evidence="1" key="2">
    <citation type="submission" date="2021-01" db="EMBL/GenBank/DDBJ databases">
        <authorList>
            <person name="Schikora-Tamarit M.A."/>
        </authorList>
    </citation>
    <scope>NUCLEOTIDE SEQUENCE</scope>
    <source>
        <strain evidence="1">CBS6075</strain>
    </source>
</reference>
<dbReference type="SUPFAM" id="SSF52047">
    <property type="entry name" value="RNI-like"/>
    <property type="match status" value="1"/>
</dbReference>
<evidence type="ECO:0008006" key="3">
    <source>
        <dbReference type="Google" id="ProtNLM"/>
    </source>
</evidence>
<dbReference type="AlphaFoldDB" id="A0A9P8PB14"/>
<reference evidence="1" key="1">
    <citation type="journal article" date="2021" name="Open Biol.">
        <title>Shared evolutionary footprints suggest mitochondrial oxidative damage underlies multiple complex I losses in fungi.</title>
        <authorList>
            <person name="Schikora-Tamarit M.A."/>
            <person name="Marcet-Houben M."/>
            <person name="Nosek J."/>
            <person name="Gabaldon T."/>
        </authorList>
    </citation>
    <scope>NUCLEOTIDE SEQUENCE</scope>
    <source>
        <strain evidence="1">CBS6075</strain>
    </source>
</reference>
<evidence type="ECO:0000313" key="2">
    <source>
        <dbReference type="Proteomes" id="UP000769157"/>
    </source>
</evidence>
<dbReference type="Gene3D" id="1.20.1280.50">
    <property type="match status" value="1"/>
</dbReference>
<dbReference type="InterPro" id="IPR032675">
    <property type="entry name" value="LRR_dom_sf"/>
</dbReference>